<dbReference type="InterPro" id="IPR024881">
    <property type="entry name" value="Tip"/>
</dbReference>
<evidence type="ECO:0000256" key="3">
    <source>
        <dbReference type="ARBA" id="ARBA00023180"/>
    </source>
</evidence>
<dbReference type="InterPro" id="IPR013519">
    <property type="entry name" value="Int_alpha_beta-p"/>
</dbReference>
<dbReference type="AlphaFoldDB" id="A0A8H9CGA5"/>
<proteinExistence type="predicted"/>
<gene>
    <name evidence="4" type="ORF">THERMOS_655</name>
</gene>
<protein>
    <submittedName>
        <fullName evidence="4">Flagellar hook-length control protein FliK</fullName>
    </submittedName>
</protein>
<keyword evidence="4" id="KW-0282">Flagellum</keyword>
<evidence type="ECO:0000313" key="4">
    <source>
        <dbReference type="EMBL" id="CAB5497346.1"/>
    </source>
</evidence>
<dbReference type="PANTHER" id="PTHR13412:SF0">
    <property type="entry name" value="T-CELL IMMUNOMODULATORY PROTEIN"/>
    <property type="match status" value="1"/>
</dbReference>
<dbReference type="Proteomes" id="UP000643672">
    <property type="component" value="Unassembled WGS sequence"/>
</dbReference>
<dbReference type="PROSITE" id="PS51470">
    <property type="entry name" value="FG_GAP"/>
    <property type="match status" value="1"/>
</dbReference>
<keyword evidence="3" id="KW-0325">Glycoprotein</keyword>
<dbReference type="GO" id="GO:0007155">
    <property type="term" value="P:cell adhesion"/>
    <property type="evidence" value="ECO:0007669"/>
    <property type="project" value="InterPro"/>
</dbReference>
<evidence type="ECO:0000256" key="2">
    <source>
        <dbReference type="ARBA" id="ARBA00022737"/>
    </source>
</evidence>
<dbReference type="SMART" id="SM00191">
    <property type="entry name" value="Int_alpha"/>
    <property type="match status" value="3"/>
</dbReference>
<dbReference type="InterPro" id="IPR000413">
    <property type="entry name" value="Integrin_alpha"/>
</dbReference>
<feature type="non-terminal residue" evidence="4">
    <location>
        <position position="319"/>
    </location>
</feature>
<sequence>AILGEGNSFTLDPDSYAIGDIRVWQKDLAGNASEIYSNAHAITITTDISGTTTDGGSGASTVPEVSSAHGFTINTGTSWNTIYPRSQGQAVSSAGDVNGDGIDDLIVGLASQYYKWGWKTGKSYVVFGKVDGEGVDVNNLGSGGFTIIGRAGNSLSGYAVSSAGDVNGDGLDDLIIGAPKEWHTWGIKRSGTAYVVFGKTDTSSVLLKDVYNGTGGFAIKGYIYESYAGASVSAAGDINNDGLDDVIVDTNSDGIGDIIASAEYQKFAIFGKKSTSSVSLSAIANGTADDQGFVINSDNLCPPVTSSADFNGDGFIDSI</sequence>
<dbReference type="SUPFAM" id="SSF69318">
    <property type="entry name" value="Integrin alpha N-terminal domain"/>
    <property type="match status" value="1"/>
</dbReference>
<dbReference type="PRINTS" id="PR01185">
    <property type="entry name" value="INTEGRINA"/>
</dbReference>
<dbReference type="InterPro" id="IPR028994">
    <property type="entry name" value="Integrin_alpha_N"/>
</dbReference>
<dbReference type="EMBL" id="CAESAQ020000039">
    <property type="protein sequence ID" value="CAB5497346.1"/>
    <property type="molecule type" value="Genomic_DNA"/>
</dbReference>
<feature type="non-terminal residue" evidence="4">
    <location>
        <position position="1"/>
    </location>
</feature>
<keyword evidence="2" id="KW-0677">Repeat</keyword>
<keyword evidence="5" id="KW-1185">Reference proteome</keyword>
<dbReference type="PANTHER" id="PTHR13412">
    <property type="entry name" value="T-CELL IMMUNOMODULATORY PROTEIN HOMOLOG"/>
    <property type="match status" value="1"/>
</dbReference>
<reference evidence="4 5" key="1">
    <citation type="submission" date="2020-05" db="EMBL/GenBank/DDBJ databases">
        <authorList>
            <person name="Petersen J."/>
            <person name="Sayavedra L."/>
        </authorList>
    </citation>
    <scope>NUCLEOTIDE SEQUENCE [LARGE SCALE GENOMIC DNA]</scope>
    <source>
        <strain evidence="4">B thermophilus SOXS</strain>
    </source>
</reference>
<dbReference type="GO" id="GO:0008305">
    <property type="term" value="C:integrin complex"/>
    <property type="evidence" value="ECO:0007669"/>
    <property type="project" value="InterPro"/>
</dbReference>
<keyword evidence="1" id="KW-0732">Signal</keyword>
<name>A0A8H9CGA5_9GAMM</name>
<comment type="caution">
    <text evidence="4">The sequence shown here is derived from an EMBL/GenBank/DDBJ whole genome shotgun (WGS) entry which is preliminary data.</text>
</comment>
<keyword evidence="4" id="KW-0966">Cell projection</keyword>
<organism evidence="4 5">
    <name type="scientific">Bathymodiolus thermophilus thioautotrophic gill symbiont</name>
    <dbReference type="NCBI Taxonomy" id="2360"/>
    <lineage>
        <taxon>Bacteria</taxon>
        <taxon>Pseudomonadati</taxon>
        <taxon>Pseudomonadota</taxon>
        <taxon>Gammaproteobacteria</taxon>
        <taxon>sulfur-oxidizing symbionts</taxon>
    </lineage>
</organism>
<evidence type="ECO:0000313" key="5">
    <source>
        <dbReference type="Proteomes" id="UP000643672"/>
    </source>
</evidence>
<dbReference type="Pfam" id="PF01839">
    <property type="entry name" value="FG-GAP"/>
    <property type="match status" value="2"/>
</dbReference>
<dbReference type="Gene3D" id="2.130.10.130">
    <property type="entry name" value="Integrin alpha, N-terminal"/>
    <property type="match status" value="2"/>
</dbReference>
<accession>A0A8H9CGA5</accession>
<dbReference type="InterPro" id="IPR013517">
    <property type="entry name" value="FG-GAP"/>
</dbReference>
<keyword evidence="4" id="KW-0969">Cilium</keyword>
<evidence type="ECO:0000256" key="1">
    <source>
        <dbReference type="ARBA" id="ARBA00022729"/>
    </source>
</evidence>